<protein>
    <submittedName>
        <fullName evidence="1">Uncharacterized protein</fullName>
    </submittedName>
</protein>
<organism evidence="1 2">
    <name type="scientific">Hyalomma asiaticum</name>
    <name type="common">Tick</name>
    <dbReference type="NCBI Taxonomy" id="266040"/>
    <lineage>
        <taxon>Eukaryota</taxon>
        <taxon>Metazoa</taxon>
        <taxon>Ecdysozoa</taxon>
        <taxon>Arthropoda</taxon>
        <taxon>Chelicerata</taxon>
        <taxon>Arachnida</taxon>
        <taxon>Acari</taxon>
        <taxon>Parasitiformes</taxon>
        <taxon>Ixodida</taxon>
        <taxon>Ixodoidea</taxon>
        <taxon>Ixodidae</taxon>
        <taxon>Hyalomminae</taxon>
        <taxon>Hyalomma</taxon>
    </lineage>
</organism>
<dbReference type="EMBL" id="CM023490">
    <property type="protein sequence ID" value="KAH6943140.1"/>
    <property type="molecule type" value="Genomic_DNA"/>
</dbReference>
<sequence>MFPQVVAAIDEVFGYLMSFLIFICILKFTKLLRFNKRIGILYSTLAQCSRDLSSFFVVFWVIFFAFVQVFYILLGTKMAEFSTFVTAAETAFDMARGQFKFDDIAMASPVVGPFVFFVFALVTSVILLNIFVTLIISSFQSVKEDVEKQCNDFEMVSYVGKKFKGFLGLASADLEPDTSKPPTLESQISTFPEKVDRLLFYINDMYFDGRLDLSGKRALRALYKAPEPTQTQQAPLQGAVLDWMEVSDEPMEESQAAPRRRKKKRF</sequence>
<reference evidence="1" key="1">
    <citation type="submission" date="2020-05" db="EMBL/GenBank/DDBJ databases">
        <title>Large-scale comparative analyses of tick genomes elucidate their genetic diversity and vector capacities.</title>
        <authorList>
            <person name="Jia N."/>
            <person name="Wang J."/>
            <person name="Shi W."/>
            <person name="Du L."/>
            <person name="Sun Y."/>
            <person name="Zhan W."/>
            <person name="Jiang J."/>
            <person name="Wang Q."/>
            <person name="Zhang B."/>
            <person name="Ji P."/>
            <person name="Sakyi L.B."/>
            <person name="Cui X."/>
            <person name="Yuan T."/>
            <person name="Jiang B."/>
            <person name="Yang W."/>
            <person name="Lam T.T.-Y."/>
            <person name="Chang Q."/>
            <person name="Ding S."/>
            <person name="Wang X."/>
            <person name="Zhu J."/>
            <person name="Ruan X."/>
            <person name="Zhao L."/>
            <person name="Wei J."/>
            <person name="Que T."/>
            <person name="Du C."/>
            <person name="Cheng J."/>
            <person name="Dai P."/>
            <person name="Han X."/>
            <person name="Huang E."/>
            <person name="Gao Y."/>
            <person name="Liu J."/>
            <person name="Shao H."/>
            <person name="Ye R."/>
            <person name="Li L."/>
            <person name="Wei W."/>
            <person name="Wang X."/>
            <person name="Wang C."/>
            <person name="Yang T."/>
            <person name="Huo Q."/>
            <person name="Li W."/>
            <person name="Guo W."/>
            <person name="Chen H."/>
            <person name="Zhou L."/>
            <person name="Ni X."/>
            <person name="Tian J."/>
            <person name="Zhou Y."/>
            <person name="Sheng Y."/>
            <person name="Liu T."/>
            <person name="Pan Y."/>
            <person name="Xia L."/>
            <person name="Li J."/>
            <person name="Zhao F."/>
            <person name="Cao W."/>
        </authorList>
    </citation>
    <scope>NUCLEOTIDE SEQUENCE</scope>
    <source>
        <strain evidence="1">Hyas-2018</strain>
    </source>
</reference>
<proteinExistence type="predicted"/>
<comment type="caution">
    <text evidence="1">The sequence shown here is derived from an EMBL/GenBank/DDBJ whole genome shotgun (WGS) entry which is preliminary data.</text>
</comment>
<accession>A0ACB7T8G8</accession>
<name>A0ACB7T8G8_HYAAI</name>
<gene>
    <name evidence="1" type="ORF">HPB50_016044</name>
</gene>
<evidence type="ECO:0000313" key="2">
    <source>
        <dbReference type="Proteomes" id="UP000821845"/>
    </source>
</evidence>
<dbReference type="Proteomes" id="UP000821845">
    <property type="component" value="Chromosome 10"/>
</dbReference>
<evidence type="ECO:0000313" key="1">
    <source>
        <dbReference type="EMBL" id="KAH6943140.1"/>
    </source>
</evidence>
<keyword evidence="2" id="KW-1185">Reference proteome</keyword>